<dbReference type="InterPro" id="IPR007507">
    <property type="entry name" value="Glycos_transf_N"/>
</dbReference>
<dbReference type="GO" id="GO:0016740">
    <property type="term" value="F:transferase activity"/>
    <property type="evidence" value="ECO:0007669"/>
    <property type="project" value="UniProtKB-KW"/>
</dbReference>
<dbReference type="GO" id="GO:0009245">
    <property type="term" value="P:lipid A biosynthetic process"/>
    <property type="evidence" value="ECO:0007669"/>
    <property type="project" value="TreeGrafter"/>
</dbReference>
<dbReference type="PANTHER" id="PTHR42755">
    <property type="entry name" value="3-DEOXY-MANNO-OCTULOSONATE CYTIDYLYLTRANSFERASE"/>
    <property type="match status" value="1"/>
</dbReference>
<organism evidence="3">
    <name type="scientific">marine metagenome</name>
    <dbReference type="NCBI Taxonomy" id="408172"/>
    <lineage>
        <taxon>unclassified sequences</taxon>
        <taxon>metagenomes</taxon>
        <taxon>ecological metagenomes</taxon>
    </lineage>
</organism>
<dbReference type="AlphaFoldDB" id="A0A381R6T4"/>
<dbReference type="PANTHER" id="PTHR42755:SF1">
    <property type="entry name" value="3-DEOXY-D-MANNO-OCTULOSONIC ACID TRANSFERASE, MITOCHONDRIAL-RELATED"/>
    <property type="match status" value="1"/>
</dbReference>
<dbReference type="InterPro" id="IPR039901">
    <property type="entry name" value="Kdotransferase"/>
</dbReference>
<protein>
    <recommendedName>
        <fullName evidence="2">3-deoxy-D-manno-octulosonic-acid transferase N-terminal domain-containing protein</fullName>
    </recommendedName>
</protein>
<accession>A0A381R6T4</accession>
<dbReference type="Gene3D" id="3.40.50.11720">
    <property type="entry name" value="3-Deoxy-D-manno-octulosonic-acid transferase, N-terminal domain"/>
    <property type="match status" value="1"/>
</dbReference>
<proteinExistence type="predicted"/>
<keyword evidence="1" id="KW-0808">Transferase</keyword>
<gene>
    <name evidence="3" type="ORF">METZ01_LOCUS40124</name>
</gene>
<dbReference type="Pfam" id="PF04413">
    <property type="entry name" value="Glycos_transf_N"/>
    <property type="match status" value="1"/>
</dbReference>
<dbReference type="Gene3D" id="3.40.50.2000">
    <property type="entry name" value="Glycogen Phosphorylase B"/>
    <property type="match status" value="1"/>
</dbReference>
<feature type="domain" description="3-deoxy-D-manno-octulosonic-acid transferase N-terminal" evidence="2">
    <location>
        <begin position="30"/>
        <end position="195"/>
    </location>
</feature>
<reference evidence="3" key="1">
    <citation type="submission" date="2018-05" db="EMBL/GenBank/DDBJ databases">
        <authorList>
            <person name="Lanie J.A."/>
            <person name="Ng W.-L."/>
            <person name="Kazmierczak K.M."/>
            <person name="Andrzejewski T.M."/>
            <person name="Davidsen T.M."/>
            <person name="Wayne K.J."/>
            <person name="Tettelin H."/>
            <person name="Glass J.I."/>
            <person name="Rusch D."/>
            <person name="Podicherti R."/>
            <person name="Tsui H.-C.T."/>
            <person name="Winkler M.E."/>
        </authorList>
    </citation>
    <scope>NUCLEOTIDE SEQUENCE</scope>
</reference>
<sequence length="405" mass="46658">MIILLIPFNRKIRDGFIGRLKTRKKLADFKNNTSFSEIYWFHVSSHGEFQQIQSIIEEIKRDKNRGVIVSFFSPSGFNNVHNENIDCKIYLPFDDLLSVYRSLKIVQPSKLIFASYDVWPNIVFICQLLNIKTMLISLRIHSNSFKLSLMGRSLYKSTYQSINQIFTVSTKDLSNLRKIINDKKFVAMGNPRFDVANNKSQGVDIKLSYDERIQKKLFLFASLWPEDHSILFPKIFDLLKDDESSKIVLVPHELSDSITNYYVDQIEKNNLSYKIIDAYMDLRNIEQNIIIVNTVGILYKLYWQAYIAYVGGGFSKNGIHNIMEPAVAGNPVIFGPNHSNSNFLEARQLLNKSAAFEVSSSEELMHRFNRLLDRNFYLSASDASKSVIDNNLGSTKKLISKILDE</sequence>
<evidence type="ECO:0000313" key="3">
    <source>
        <dbReference type="EMBL" id="SUZ87270.1"/>
    </source>
</evidence>
<name>A0A381R6T4_9ZZZZ</name>
<evidence type="ECO:0000259" key="2">
    <source>
        <dbReference type="Pfam" id="PF04413"/>
    </source>
</evidence>
<evidence type="ECO:0000256" key="1">
    <source>
        <dbReference type="ARBA" id="ARBA00022679"/>
    </source>
</evidence>
<dbReference type="InterPro" id="IPR038107">
    <property type="entry name" value="Glycos_transf_N_sf"/>
</dbReference>
<dbReference type="GO" id="GO:0005886">
    <property type="term" value="C:plasma membrane"/>
    <property type="evidence" value="ECO:0007669"/>
    <property type="project" value="TreeGrafter"/>
</dbReference>
<dbReference type="EMBL" id="UINC01001716">
    <property type="protein sequence ID" value="SUZ87270.1"/>
    <property type="molecule type" value="Genomic_DNA"/>
</dbReference>